<protein>
    <submittedName>
        <fullName evidence="1">Uncharacterized protein</fullName>
    </submittedName>
</protein>
<dbReference type="AlphaFoldDB" id="A0A4Z1K905"/>
<evidence type="ECO:0000313" key="1">
    <source>
        <dbReference type="EMBL" id="TGO82140.1"/>
    </source>
</evidence>
<organism evidence="1 2">
    <name type="scientific">Botrytis porri</name>
    <dbReference type="NCBI Taxonomy" id="87229"/>
    <lineage>
        <taxon>Eukaryota</taxon>
        <taxon>Fungi</taxon>
        <taxon>Dikarya</taxon>
        <taxon>Ascomycota</taxon>
        <taxon>Pezizomycotina</taxon>
        <taxon>Leotiomycetes</taxon>
        <taxon>Helotiales</taxon>
        <taxon>Sclerotiniaceae</taxon>
        <taxon>Botrytis</taxon>
    </lineage>
</organism>
<name>A0A4Z1K905_9HELO</name>
<dbReference type="Proteomes" id="UP000297280">
    <property type="component" value="Unassembled WGS sequence"/>
</dbReference>
<comment type="caution">
    <text evidence="1">The sequence shown here is derived from an EMBL/GenBank/DDBJ whole genome shotgun (WGS) entry which is preliminary data.</text>
</comment>
<accession>A0A4Z1K905</accession>
<evidence type="ECO:0000313" key="2">
    <source>
        <dbReference type="Proteomes" id="UP000297280"/>
    </source>
</evidence>
<dbReference type="EMBL" id="PQXO01000904">
    <property type="protein sequence ID" value="TGO82140.1"/>
    <property type="molecule type" value="Genomic_DNA"/>
</dbReference>
<keyword evidence="2" id="KW-1185">Reference proteome</keyword>
<reference evidence="1 2" key="1">
    <citation type="submission" date="2017-12" db="EMBL/GenBank/DDBJ databases">
        <title>Comparative genomics of Botrytis spp.</title>
        <authorList>
            <person name="Valero-Jimenez C.A."/>
            <person name="Tapia P."/>
            <person name="Veloso J."/>
            <person name="Silva-Moreno E."/>
            <person name="Staats M."/>
            <person name="Valdes J.H."/>
            <person name="Van Kan J.A.L."/>
        </authorList>
    </citation>
    <scope>NUCLEOTIDE SEQUENCE [LARGE SCALE GENOMIC DNA]</scope>
    <source>
        <strain evidence="1 2">MUCL3349</strain>
    </source>
</reference>
<gene>
    <name evidence="1" type="ORF">BPOR_0910g00020</name>
</gene>
<sequence length="130" mass="15325">MATMTQEIFPLGNPAQWWDKQSVEQDGKTYWVTVNTYCGVNRQITTKEQETQRDWQRRAPEHFMNEITKGLQNQWPTIHDKVEINDGVGHEKFGNWADWSRTIWRQINEDRRVAGLAHPQTTVLNSSNRN</sequence>
<proteinExistence type="predicted"/>